<dbReference type="GeneID" id="115033106"/>
<evidence type="ECO:0000313" key="3">
    <source>
        <dbReference type="Proteomes" id="UP000007819"/>
    </source>
</evidence>
<dbReference type="PANTHER" id="PTHR11697">
    <property type="entry name" value="GENERAL TRANSCRIPTION FACTOR 2-RELATED ZINC FINGER PROTEIN"/>
    <property type="match status" value="1"/>
</dbReference>
<dbReference type="OrthoDB" id="6579507at2759"/>
<reference evidence="3" key="1">
    <citation type="submission" date="2010-06" db="EMBL/GenBank/DDBJ databases">
        <authorList>
            <person name="Jiang H."/>
            <person name="Abraham K."/>
            <person name="Ali S."/>
            <person name="Alsbrooks S.L."/>
            <person name="Anim B.N."/>
            <person name="Anosike U.S."/>
            <person name="Attaway T."/>
            <person name="Bandaranaike D.P."/>
            <person name="Battles P.K."/>
            <person name="Bell S.N."/>
            <person name="Bell A.V."/>
            <person name="Beltran B."/>
            <person name="Bickham C."/>
            <person name="Bustamante Y."/>
            <person name="Caleb T."/>
            <person name="Canada A."/>
            <person name="Cardenas V."/>
            <person name="Carter K."/>
            <person name="Chacko J."/>
            <person name="Chandrabose M.N."/>
            <person name="Chavez D."/>
            <person name="Chavez A."/>
            <person name="Chen L."/>
            <person name="Chu H.-S."/>
            <person name="Claassen K.J."/>
            <person name="Cockrell R."/>
            <person name="Collins M."/>
            <person name="Cooper J.A."/>
            <person name="Cree A."/>
            <person name="Curry S.M."/>
            <person name="Da Y."/>
            <person name="Dao M.D."/>
            <person name="Das B."/>
            <person name="Davila M.-L."/>
            <person name="Davy-Carroll L."/>
            <person name="Denson S."/>
            <person name="Dinh H."/>
            <person name="Ebong V.E."/>
            <person name="Edwards J.R."/>
            <person name="Egan A."/>
            <person name="El-Daye J."/>
            <person name="Escobedo L."/>
            <person name="Fernandez S."/>
            <person name="Fernando P.R."/>
            <person name="Flagg N."/>
            <person name="Forbes L.D."/>
            <person name="Fowler R.G."/>
            <person name="Fu Q."/>
            <person name="Gabisi R.A."/>
            <person name="Ganer J."/>
            <person name="Garbino Pronczuk A."/>
            <person name="Garcia R.M."/>
            <person name="Garner T."/>
            <person name="Garrett T.E."/>
            <person name="Gonzalez D.A."/>
            <person name="Hamid H."/>
            <person name="Hawkins E.S."/>
            <person name="Hirani K."/>
            <person name="Hogues M.E."/>
            <person name="Hollins B."/>
            <person name="Hsiao C.-H."/>
            <person name="Jabil R."/>
            <person name="James M.L."/>
            <person name="Jhangiani S.N."/>
            <person name="Johnson B."/>
            <person name="Johnson Q."/>
            <person name="Joshi V."/>
            <person name="Kalu J.B."/>
            <person name="Kam C."/>
            <person name="Kashfia A."/>
            <person name="Keebler J."/>
            <person name="Kisamo H."/>
            <person name="Kovar C.L."/>
            <person name="Lago L.A."/>
            <person name="Lai C.-Y."/>
            <person name="Laidlaw J."/>
            <person name="Lara F."/>
            <person name="Le T.-K."/>
            <person name="Lee S.L."/>
            <person name="Legall F.H."/>
            <person name="Lemon S.J."/>
            <person name="Lewis L.R."/>
            <person name="Li B."/>
            <person name="Liu Y."/>
            <person name="Liu Y.-S."/>
            <person name="Lopez J."/>
            <person name="Lozado R.J."/>
            <person name="Lu J."/>
            <person name="Madu R.C."/>
            <person name="Maheshwari M."/>
            <person name="Maheshwari R."/>
            <person name="Malloy K."/>
            <person name="Martinez E."/>
            <person name="Mathew T."/>
            <person name="Mercado I.C."/>
            <person name="Mercado C."/>
            <person name="Meyer B."/>
            <person name="Montgomery K."/>
            <person name="Morgan M.B."/>
            <person name="Munidasa M."/>
            <person name="Nazareth L.V."/>
            <person name="Nelson J."/>
            <person name="Ng B.M."/>
            <person name="Nguyen N.B."/>
            <person name="Nguyen P.Q."/>
            <person name="Nguyen T."/>
            <person name="Obregon M."/>
            <person name="Okwuonu G.O."/>
            <person name="Onwere C.G."/>
            <person name="Orozco G."/>
            <person name="Parra A."/>
            <person name="Patel S."/>
            <person name="Patil S."/>
            <person name="Perez A."/>
            <person name="Perez Y."/>
            <person name="Pham C."/>
            <person name="Primus E.L."/>
            <person name="Pu L.-L."/>
            <person name="Puazo M."/>
            <person name="Qin X."/>
            <person name="Quiroz J.B."/>
            <person name="Reese J."/>
            <person name="Richards S."/>
            <person name="Rives C.M."/>
            <person name="Robberts R."/>
            <person name="Ruiz S.J."/>
            <person name="Ruiz M.J."/>
            <person name="Santibanez J."/>
            <person name="Schneider B.W."/>
            <person name="Sisson I."/>
            <person name="Smith M."/>
            <person name="Sodergren E."/>
            <person name="Song X.-Z."/>
            <person name="Song B.B."/>
            <person name="Summersgill H."/>
            <person name="Thelus R."/>
            <person name="Thornton R.D."/>
            <person name="Trejos Z.Y."/>
            <person name="Usmani K."/>
            <person name="Vattathil S."/>
            <person name="Villasana D."/>
            <person name="Walker D.L."/>
            <person name="Wang S."/>
            <person name="Wang K."/>
            <person name="White C.S."/>
            <person name="Williams A.C."/>
            <person name="Williamson J."/>
            <person name="Wilson K."/>
            <person name="Woghiren I.O."/>
            <person name="Woodworth J.R."/>
            <person name="Worley K.C."/>
            <person name="Wright R.A."/>
            <person name="Wu W."/>
            <person name="Young L."/>
            <person name="Zhang L."/>
            <person name="Zhang J."/>
            <person name="Zhu Y."/>
            <person name="Muzny D.M."/>
            <person name="Weinstock G."/>
            <person name="Gibbs R.A."/>
        </authorList>
    </citation>
    <scope>NUCLEOTIDE SEQUENCE [LARGE SCALE GENOMIC DNA]</scope>
    <source>
        <strain evidence="3">LSR1</strain>
    </source>
</reference>
<dbReference type="InterPro" id="IPR055298">
    <property type="entry name" value="AtLOH3-like"/>
</dbReference>
<name>A0A8R2NJ38_ACYPI</name>
<dbReference type="KEGG" id="api:115033106"/>
<protein>
    <submittedName>
        <fullName evidence="2">Uncharacterized protein</fullName>
    </submittedName>
</protein>
<dbReference type="AlphaFoldDB" id="A0A8R2NJ38"/>
<evidence type="ECO:0000313" key="2">
    <source>
        <dbReference type="EnsemblMetazoa" id="XP_029340976.1"/>
    </source>
</evidence>
<proteinExistence type="predicted"/>
<evidence type="ECO:0000256" key="1">
    <source>
        <dbReference type="SAM" id="Coils"/>
    </source>
</evidence>
<sequence>MVYVHFSRPSNNAKLIEVQSKLGLKKGNVLRICDTRWVCRYKNCESMIKNYSSILEFLKNEVEAQVDKDAIEAIGILGQIQNCAFFIGVTLLKDILGIINIISVTLQSKNATLGKAKSIINGSIQSIEKLHSDIEFSTFWQKITSLAEENDITLEVPHKGSLKKVYLWLAPLIIL</sequence>
<dbReference type="RefSeq" id="XP_029340976.1">
    <property type="nucleotide sequence ID" value="XM_029485116.1"/>
</dbReference>
<accession>A0A8R2NJ38</accession>
<dbReference type="Proteomes" id="UP000007819">
    <property type="component" value="Chromosome X"/>
</dbReference>
<reference evidence="2" key="2">
    <citation type="submission" date="2022-06" db="UniProtKB">
        <authorList>
            <consortium name="EnsemblMetazoa"/>
        </authorList>
    </citation>
    <scope>IDENTIFICATION</scope>
</reference>
<keyword evidence="3" id="KW-1185">Reference proteome</keyword>
<organism evidence="2 3">
    <name type="scientific">Acyrthosiphon pisum</name>
    <name type="common">Pea aphid</name>
    <dbReference type="NCBI Taxonomy" id="7029"/>
    <lineage>
        <taxon>Eukaryota</taxon>
        <taxon>Metazoa</taxon>
        <taxon>Ecdysozoa</taxon>
        <taxon>Arthropoda</taxon>
        <taxon>Hexapoda</taxon>
        <taxon>Insecta</taxon>
        <taxon>Pterygota</taxon>
        <taxon>Neoptera</taxon>
        <taxon>Paraneoptera</taxon>
        <taxon>Hemiptera</taxon>
        <taxon>Sternorrhyncha</taxon>
        <taxon>Aphidomorpha</taxon>
        <taxon>Aphidoidea</taxon>
        <taxon>Aphididae</taxon>
        <taxon>Macrosiphini</taxon>
        <taxon>Acyrthosiphon</taxon>
    </lineage>
</organism>
<feature type="coiled-coil region" evidence="1">
    <location>
        <begin position="41"/>
        <end position="68"/>
    </location>
</feature>
<keyword evidence="1" id="KW-0175">Coiled coil</keyword>
<dbReference type="EnsemblMetazoa" id="XM_029485116.1">
    <property type="protein sequence ID" value="XP_029340976.1"/>
    <property type="gene ID" value="LOC115033106"/>
</dbReference>
<dbReference type="PANTHER" id="PTHR11697:SF230">
    <property type="entry name" value="ZINC FINGER, MYM DOMAIN CONTAINING 1"/>
    <property type="match status" value="1"/>
</dbReference>